<evidence type="ECO:0000313" key="10">
    <source>
        <dbReference type="Proteomes" id="UP000284614"/>
    </source>
</evidence>
<protein>
    <recommendedName>
        <fullName evidence="2">Lipocalin-like domain-containing protein</fullName>
    </recommendedName>
</protein>
<evidence type="ECO:0000313" key="8">
    <source>
        <dbReference type="Proteomes" id="UP000036847"/>
    </source>
</evidence>
<feature type="chain" id="PRO_5042350306" description="Lipocalin-like domain-containing protein" evidence="1">
    <location>
        <begin position="19"/>
        <end position="131"/>
    </location>
</feature>
<dbReference type="Proteomes" id="UP000501467">
    <property type="component" value="Chromosome"/>
</dbReference>
<reference evidence="4 12" key="4">
    <citation type="submission" date="2020-05" db="EMBL/GenBank/DDBJ databases">
        <title>FDA dAtabase for Regulatory Grade micrObial Sequences (FDA-ARGOS): Supporting development and validation of Infectious Disease Dx tests.</title>
        <authorList>
            <person name="Bojja K."/>
            <person name="Kessler A."/>
            <person name="Tallon L."/>
            <person name="Sadzewicz L."/>
            <person name="Zhao X."/>
            <person name="Vavikolanu K."/>
            <person name="Mehta A."/>
            <person name="Aluvathingal J."/>
            <person name="Nadendla S."/>
            <person name="Myers T."/>
            <person name="Yan Y."/>
            <person name="Sichtig H."/>
        </authorList>
    </citation>
    <scope>NUCLEOTIDE SEQUENCE [LARGE SCALE GENOMIC DNA]</scope>
    <source>
        <strain evidence="4 12">FDAARGOS_763</strain>
    </source>
</reference>
<evidence type="ECO:0000313" key="3">
    <source>
        <dbReference type="EMBL" id="QCQ47438.1"/>
    </source>
</evidence>
<accession>A0A2K9HCF5</accession>
<evidence type="ECO:0000313" key="7">
    <source>
        <dbReference type="EMBL" id="RHH12202.1"/>
    </source>
</evidence>
<dbReference type="AlphaFoldDB" id="A0A2K9HCF5"/>
<evidence type="ECO:0000313" key="5">
    <source>
        <dbReference type="EMBL" id="RGV54270.1"/>
    </source>
</evidence>
<dbReference type="RefSeq" id="WP_005781318.1">
    <property type="nucleotide sequence ID" value="NZ_CAXSXC010000004.1"/>
</dbReference>
<keyword evidence="1" id="KW-0732">Signal</keyword>
<dbReference type="Proteomes" id="UP000266644">
    <property type="component" value="Unassembled WGS sequence"/>
</dbReference>
<dbReference type="Proteomes" id="UP000036847">
    <property type="component" value="Chromosome"/>
</dbReference>
<organism evidence="5 11">
    <name type="scientific">Bacteroides fragilis</name>
    <dbReference type="NCBI Taxonomy" id="817"/>
    <lineage>
        <taxon>Bacteria</taxon>
        <taxon>Pseudomonadati</taxon>
        <taxon>Bacteroidota</taxon>
        <taxon>Bacteroidia</taxon>
        <taxon>Bacteroidales</taxon>
        <taxon>Bacteroidaceae</taxon>
        <taxon>Bacteroides</taxon>
    </lineage>
</organism>
<evidence type="ECO:0000256" key="1">
    <source>
        <dbReference type="SAM" id="SignalP"/>
    </source>
</evidence>
<dbReference type="EMBL" id="CP036546">
    <property type="protein sequence ID" value="QCQ47438.1"/>
    <property type="molecule type" value="Genomic_DNA"/>
</dbReference>
<evidence type="ECO:0000313" key="9">
    <source>
        <dbReference type="Proteomes" id="UP000266644"/>
    </source>
</evidence>
<feature type="domain" description="Lipocalin-like" evidence="2">
    <location>
        <begin position="22"/>
        <end position="130"/>
    </location>
</feature>
<dbReference type="InterPro" id="IPR024311">
    <property type="entry name" value="Lipocalin-like"/>
</dbReference>
<dbReference type="EMBL" id="QRZH01000007">
    <property type="protein sequence ID" value="RGV54270.1"/>
    <property type="molecule type" value="Genomic_DNA"/>
</dbReference>
<gene>
    <name evidence="7" type="ORF">DW228_08915</name>
    <name evidence="5" type="ORF">DWW08_09840</name>
    <name evidence="6" type="ORF">DXA27_18950</name>
    <name evidence="3" type="ORF">EC80_022755</name>
    <name evidence="4" type="ORF">FOC69_19970</name>
</gene>
<sequence length="131" mass="13893">MKKIFTLLMLLCTISVFAANAAGTYTGRLTISVDGGTPTVKDGQNVIVTESDIVTLTIPDFSYSGYPKADVVITASKDATGNLTLKTIKYGFLRLSAKFDDGSKVSDSNCNISLAISAVLQKIEVTFVGTK</sequence>
<dbReference type="EMBL" id="CP054003">
    <property type="protein sequence ID" value="QKH86498.1"/>
    <property type="molecule type" value="Genomic_DNA"/>
</dbReference>
<dbReference type="Proteomes" id="UP000284614">
    <property type="component" value="Unassembled WGS sequence"/>
</dbReference>
<evidence type="ECO:0000313" key="6">
    <source>
        <dbReference type="EMBL" id="RGY65867.1"/>
    </source>
</evidence>
<reference evidence="3" key="1">
    <citation type="book" date="2014" name="THE 24TH EUROPEAN CONGRESS OF CLINICAL MICROBIOLOGY AND INFECTIOUS DISEASES" publisher="ECCMID 2014" city="Barcelona, Spain">
        <title>Identification of resistance genes in three multidrug-resistant Bacteroides fragilis isolates by whole genome sequencing.</title>
        <editorList>
            <person name="Unknown"/>
            <person name="A."/>
        </editorList>
        <authorList>
            <person name="Sydenham T.V."/>
            <person name="Hasman H."/>
            <person name="Wang M."/>
            <person name="Soki J."/>
            <person name="Nagy E."/>
            <person name="Justesen U.S."/>
        </authorList>
    </citation>
    <scope>NUCLEOTIDE SEQUENCE</scope>
    <source>
        <strain evidence="3">DCMSKEJBY0001B</strain>
    </source>
</reference>
<evidence type="ECO:0000313" key="12">
    <source>
        <dbReference type="Proteomes" id="UP000501467"/>
    </source>
</evidence>
<reference evidence="3 8" key="3">
    <citation type="submission" date="2019-03" db="EMBL/GenBank/DDBJ databases">
        <title>Complete genome assembly of MDR B. fragilis.</title>
        <authorList>
            <person name="Sydenham T.V."/>
            <person name="Hasman H."/>
            <person name="Justesen U.S."/>
        </authorList>
    </citation>
    <scope>NUCLEOTIDE SEQUENCE [LARGE SCALE GENOMIC DNA]</scope>
    <source>
        <strain evidence="3 8">DCMSKEJBY0001B</strain>
    </source>
</reference>
<evidence type="ECO:0000313" key="4">
    <source>
        <dbReference type="EMBL" id="QKH86498.1"/>
    </source>
</evidence>
<proteinExistence type="predicted"/>
<dbReference type="EMBL" id="QRJE01000012">
    <property type="protein sequence ID" value="RHH12202.1"/>
    <property type="molecule type" value="Genomic_DNA"/>
</dbReference>
<dbReference type="Proteomes" id="UP000286270">
    <property type="component" value="Unassembled WGS sequence"/>
</dbReference>
<name>A0A2K9HCF5_BACFG</name>
<evidence type="ECO:0000313" key="11">
    <source>
        <dbReference type="Proteomes" id="UP000286270"/>
    </source>
</evidence>
<dbReference type="EMBL" id="QSDG01000021">
    <property type="protein sequence ID" value="RGY65867.1"/>
    <property type="molecule type" value="Genomic_DNA"/>
</dbReference>
<reference evidence="9 10" key="2">
    <citation type="submission" date="2018-08" db="EMBL/GenBank/DDBJ databases">
        <title>A genome reference for cultivated species of the human gut microbiota.</title>
        <authorList>
            <person name="Zou Y."/>
            <person name="Xue W."/>
            <person name="Luo G."/>
        </authorList>
    </citation>
    <scope>NUCLEOTIDE SEQUENCE [LARGE SCALE GENOMIC DNA]</scope>
    <source>
        <strain evidence="5 11">AF14-26</strain>
        <strain evidence="7 9">AM18-6</strain>
        <strain evidence="6 10">OF01-1</strain>
    </source>
</reference>
<evidence type="ECO:0000259" key="2">
    <source>
        <dbReference type="Pfam" id="PF13944"/>
    </source>
</evidence>
<feature type="signal peptide" evidence="1">
    <location>
        <begin position="1"/>
        <end position="18"/>
    </location>
</feature>
<dbReference type="Pfam" id="PF13944">
    <property type="entry name" value="Calycin_like"/>
    <property type="match status" value="1"/>
</dbReference>